<protein>
    <recommendedName>
        <fullName evidence="3 7">Flagella basal body P-ring formation protein FlgA</fullName>
    </recommendedName>
</protein>
<dbReference type="CDD" id="cd11614">
    <property type="entry name" value="SAF_CpaB_FlgA_like"/>
    <property type="match status" value="1"/>
</dbReference>
<reference evidence="9 10" key="1">
    <citation type="submission" date="2021-04" db="EMBL/GenBank/DDBJ databases">
        <authorList>
            <person name="Huq M.A."/>
        </authorList>
    </citation>
    <scope>NUCLEOTIDE SEQUENCE [LARGE SCALE GENOMIC DNA]</scope>
    <source>
        <strain evidence="9 10">MAH-13</strain>
    </source>
</reference>
<dbReference type="InterPro" id="IPR041231">
    <property type="entry name" value="FlgA_N"/>
</dbReference>
<feature type="chain" id="PRO_5044970870" description="Flagella basal body P-ring formation protein FlgA" evidence="7">
    <location>
        <begin position="21"/>
        <end position="230"/>
    </location>
</feature>
<evidence type="ECO:0000256" key="6">
    <source>
        <dbReference type="ARBA" id="ARBA00025643"/>
    </source>
</evidence>
<dbReference type="RefSeq" id="WP_209615865.1">
    <property type="nucleotide sequence ID" value="NZ_JAGJRS010000008.1"/>
</dbReference>
<organism evidence="9 10">
    <name type="scientific">Frateuria flava</name>
    <dbReference type="NCBI Taxonomy" id="2821489"/>
    <lineage>
        <taxon>Bacteria</taxon>
        <taxon>Pseudomonadati</taxon>
        <taxon>Pseudomonadota</taxon>
        <taxon>Gammaproteobacteria</taxon>
        <taxon>Lysobacterales</taxon>
        <taxon>Rhodanobacteraceae</taxon>
        <taxon>Frateuria</taxon>
    </lineage>
</organism>
<dbReference type="Gene3D" id="2.30.30.760">
    <property type="match status" value="1"/>
</dbReference>
<dbReference type="Pfam" id="PF17656">
    <property type="entry name" value="ChapFlgA_N"/>
    <property type="match status" value="1"/>
</dbReference>
<comment type="similarity">
    <text evidence="2 7">Belongs to the FlgA family.</text>
</comment>
<dbReference type="PANTHER" id="PTHR36307">
    <property type="entry name" value="FLAGELLA BASAL BODY P-RING FORMATION PROTEIN FLGA"/>
    <property type="match status" value="1"/>
</dbReference>
<dbReference type="NCBIfam" id="TIGR03170">
    <property type="entry name" value="flgA_cterm"/>
    <property type="match status" value="1"/>
</dbReference>
<comment type="caution">
    <text evidence="9">The sequence shown here is derived from an EMBL/GenBank/DDBJ whole genome shotgun (WGS) entry which is preliminary data.</text>
</comment>
<feature type="signal peptide" evidence="7">
    <location>
        <begin position="1"/>
        <end position="20"/>
    </location>
</feature>
<evidence type="ECO:0000256" key="7">
    <source>
        <dbReference type="RuleBase" id="RU362063"/>
    </source>
</evidence>
<dbReference type="Gene3D" id="3.90.1210.10">
    <property type="entry name" value="Antifreeze-like/N-acetylneuraminic acid synthase C-terminal domain"/>
    <property type="match status" value="1"/>
</dbReference>
<dbReference type="InterPro" id="IPR017585">
    <property type="entry name" value="SAF_FlgA"/>
</dbReference>
<keyword evidence="9" id="KW-0966">Cell projection</keyword>
<name>A0ABS4DJX6_9GAMM</name>
<comment type="function">
    <text evidence="6 7">Involved in the assembly process of the P-ring formation. It may associate with FlgF on the rod constituting a structure essential for the P-ring assembly or may act as a modulator protein for the P-ring assembly.</text>
</comment>
<sequence>MALARRGLLLALLLPLPALAAPLAEADLRAQAERFVEQQYAAPGSRVEVKSEALDPRLHIADCAVPLTASLPGGLRTTPRLSVLMRCPTADGWSLRVPVTLKVWRQVLVANRPLIRGDGIVAADVRIEERDVTRLPYGYIGGLDQVAERSLSRPVAAGSVLTPGALGGRQTVRAGDHVQLVAELGGIAVRAEGIALGSGDAGARLRVRNPSSGRVVDAIVRGPGVVVALP</sequence>
<keyword evidence="9" id="KW-0969">Cilium</keyword>
<keyword evidence="5 7" id="KW-0574">Periplasm</keyword>
<dbReference type="Proteomes" id="UP000823790">
    <property type="component" value="Unassembled WGS sequence"/>
</dbReference>
<keyword evidence="9" id="KW-0282">Flagellum</keyword>
<evidence type="ECO:0000256" key="3">
    <source>
        <dbReference type="ARBA" id="ARBA00014754"/>
    </source>
</evidence>
<proteinExistence type="inferred from homology"/>
<dbReference type="Pfam" id="PF13144">
    <property type="entry name" value="ChapFlgA"/>
    <property type="match status" value="1"/>
</dbReference>
<evidence type="ECO:0000256" key="1">
    <source>
        <dbReference type="ARBA" id="ARBA00004418"/>
    </source>
</evidence>
<keyword evidence="7" id="KW-1005">Bacterial flagellum biogenesis</keyword>
<feature type="domain" description="SAF" evidence="8">
    <location>
        <begin position="105"/>
        <end position="167"/>
    </location>
</feature>
<dbReference type="EMBL" id="JAGJRS010000008">
    <property type="protein sequence ID" value="MBP1473358.1"/>
    <property type="molecule type" value="Genomic_DNA"/>
</dbReference>
<gene>
    <name evidence="9" type="primary">flgA</name>
    <name evidence="9" type="ORF">J7I44_03555</name>
</gene>
<keyword evidence="10" id="KW-1185">Reference proteome</keyword>
<evidence type="ECO:0000256" key="4">
    <source>
        <dbReference type="ARBA" id="ARBA00022729"/>
    </source>
</evidence>
<evidence type="ECO:0000259" key="8">
    <source>
        <dbReference type="SMART" id="SM00858"/>
    </source>
</evidence>
<comment type="subcellular location">
    <subcellularLocation>
        <location evidence="1 7">Periplasm</location>
    </subcellularLocation>
</comment>
<dbReference type="PANTHER" id="PTHR36307:SF1">
    <property type="entry name" value="FLAGELLA BASAL BODY P-RING FORMATION PROTEIN FLGA"/>
    <property type="match status" value="1"/>
</dbReference>
<evidence type="ECO:0000313" key="10">
    <source>
        <dbReference type="Proteomes" id="UP000823790"/>
    </source>
</evidence>
<dbReference type="InterPro" id="IPR013974">
    <property type="entry name" value="SAF"/>
</dbReference>
<dbReference type="InterPro" id="IPR039246">
    <property type="entry name" value="Flagellar_FlgA"/>
</dbReference>
<dbReference type="SMART" id="SM00858">
    <property type="entry name" value="SAF"/>
    <property type="match status" value="1"/>
</dbReference>
<evidence type="ECO:0000256" key="2">
    <source>
        <dbReference type="ARBA" id="ARBA00010474"/>
    </source>
</evidence>
<evidence type="ECO:0000256" key="5">
    <source>
        <dbReference type="ARBA" id="ARBA00022764"/>
    </source>
</evidence>
<accession>A0ABS4DJX6</accession>
<evidence type="ECO:0000313" key="9">
    <source>
        <dbReference type="EMBL" id="MBP1473358.1"/>
    </source>
</evidence>
<keyword evidence="4 7" id="KW-0732">Signal</keyword>